<keyword evidence="6" id="KW-0539">Nucleus</keyword>
<keyword evidence="12" id="KW-1185">Reference proteome</keyword>
<dbReference type="SMART" id="SM00558">
    <property type="entry name" value="JmjC"/>
    <property type="match status" value="1"/>
</dbReference>
<accession>A0A443RA13</accession>
<proteinExistence type="predicted"/>
<sequence>MKMCKESTAHLPQPVSNSNLMNGRHPPIHTGATTVDAQAFRAPLLTGHPMIPKYNPSAFNYDPMWQQKYAAVAAQNPWILSQHHQQESFKEQLQQQQEQRQKAIIELEKKDEKERLEKEEKERQQREAVQHHFETSLRIANQKRIAEGFEPHPFGKIMGGASTLHSISMPTVPALSSTRNCDKDNKSSLPRDTQETREARLVREQEKWMSQQLQRAHAQHHQQQHHINNQLPPPPPQHQQVQSQSQSETHRQNKLSRAENAHQIESYMRKPSPSPVNSVNQTINQNQKMGSQRANVEQSFSLYGYQPFQHSYITPAQLKESSAKIKSNAVNSNSFPAPMAAQRTMITPSSRIPPPAYSGEKREPSPLFDRAVTPGSRNSTTPLGRPPSSSPKHFQHKLSQERISPHLYQTHVGAFKPYESPSLTAPPAHQSSSPGLAGNRTTGTPLPVGSPLISQDQPQNLVKSEVKNRQQQQQQQQQPNNARHHIIPSLPEQRYCVPQRTSASPTQYGLIQGPIPNPLLATNSSQPASSIASQASQSRVSYTGSLTSQAPIGFPLPTTNLDRNTATQNISRGVPFCRPATVPPNLSQPRSSPNPAPKVLGNAINAPPRIASHEMTTMPPTIANHQADVGRKAHELRPVMGTPQPRMMPATVQSPYGPPPGRALPLSAQSTSSPLTSPPAAHTGIVSLDLQQTKRPSPVDATLHKRPKREDNLSTLHPDVSFQSVSHNEKFKVEVQTAPIAANSTANANAAGDGIAMKHSSSSASNMAAAAATASIPLTIDNQCEKSAVKMEIDEEQTKSKCIEGETRANSSLPVQSNASDSMTASKFHPKLKKAWLQRHSDEDKVETNSSIANAALMSAVNFKSHQTPIVCAANKLNTQSKDENKGEETLRNGLSDAKIKEEAKDDEETSSASEVEPSDNNSKCKEEKKVPRKRGLSSAKDKESKRAKSSNHNNECETDEELSSKSKDEKKRKGKESKERESKTNQKRGRKPKNSKKETKEAKESSRKKCANTKLEKPSLAMLKKSGQPFLQNGPCCEVAPKLPRCRECKPTQRNKKMPNIFCRFYAFRKIRYNKSAVIVSAGFSEPDDAEPNDIRLWLPPEKQCEGLKVKKAKFLITHVGDQFCDLVKQEQEAIKLHMGEDKTVTWKRVVQGVREMCDVCETTLFNIHWVCQKCGFVVCIDCYKARKENLIKEEVNPQKERDKYQWLLCANRQPHEQDKLMMTQIIAGNALWKVGEMLHQVRRQLNLPASCGCTTDSQKCQPANGISQHLISVVNKCFKEKDGQMPNGVNKEKQRSTLVNGVNPALKNDSENTLTGYSSESGGSPLSWLADVALNSSRKLDAPKLSSSMSTDDKDSLKDVEEKVDEKDDKHFSTLRELLMSPANKNGKELKVDDITTEKKIGEEGLEEVFNHMIKSECSDVKDKQIDPTLLYYTRRYVPIRSNDGLPSRVCTLEETKKKYPDVPHTWFCNGRLLCLMEPKLKHNLPLFQEQWKRGQAVLITNLHKHFDPSIWNTDEFSRTRVLGDNKHDLVNCKTGITLPKVQMKKFWDGFENLSKRMKDEDNDHLLLKLKDWPPGDDFCDLLPDHFNDLMNCLPLPEYTHRNGALNLAGRLPDCFVRPDLGPKTYIAYGSPSHPDKGTTNLHLDISDAVNVMMYVGSLKGVKSEEYMQKCMKAIEEGGCDELMKKRVREKGVKIGSLWHIYDARDADKIRDLLNKVAQERGEKLEPHHDPIHDQSWYLDDHLRKRLLQEYGVEGYAIIQCLGDAVFIPAGAPHQVRNLLSCIKVANDFVSPENVSQCFNLTQEFRQLSNSHMNHEDKLQIKNIIYHAVKDALSSLASRSDND</sequence>
<organism evidence="11 12">
    <name type="scientific">Dinothrombium tinctorium</name>
    <dbReference type="NCBI Taxonomy" id="1965070"/>
    <lineage>
        <taxon>Eukaryota</taxon>
        <taxon>Metazoa</taxon>
        <taxon>Ecdysozoa</taxon>
        <taxon>Arthropoda</taxon>
        <taxon>Chelicerata</taxon>
        <taxon>Arachnida</taxon>
        <taxon>Acari</taxon>
        <taxon>Acariformes</taxon>
        <taxon>Trombidiformes</taxon>
        <taxon>Prostigmata</taxon>
        <taxon>Anystina</taxon>
        <taxon>Parasitengona</taxon>
        <taxon>Trombidioidea</taxon>
        <taxon>Trombidiidae</taxon>
        <taxon>Dinothrombium</taxon>
    </lineage>
</organism>
<feature type="region of interest" description="Disordered" evidence="9">
    <location>
        <begin position="570"/>
        <end position="596"/>
    </location>
</feature>
<feature type="region of interest" description="Disordered" evidence="9">
    <location>
        <begin position="1343"/>
        <end position="1364"/>
    </location>
</feature>
<dbReference type="Pfam" id="PF02373">
    <property type="entry name" value="JmjC"/>
    <property type="match status" value="1"/>
</dbReference>
<name>A0A443RA13_9ACAR</name>
<dbReference type="InterPro" id="IPR003347">
    <property type="entry name" value="JmjC_dom"/>
</dbReference>
<feature type="compositionally biased region" description="Basic and acidic residues" evidence="9">
    <location>
        <begin position="1353"/>
        <end position="1364"/>
    </location>
</feature>
<feature type="region of interest" description="Disordered" evidence="9">
    <location>
        <begin position="173"/>
        <end position="258"/>
    </location>
</feature>
<feature type="region of interest" description="Disordered" evidence="9">
    <location>
        <begin position="500"/>
        <end position="532"/>
    </location>
</feature>
<comment type="catalytic activity">
    <reaction evidence="8">
        <text>N(6),N(6)-dimethyl-L-lysyl(9)-[histone H3] + 2 2-oxoglutarate + 2 O2 = L-lysyl(9)-[histone H3] + 2 formaldehyde + 2 succinate + 2 CO2</text>
        <dbReference type="Rhea" id="RHEA:60188"/>
        <dbReference type="Rhea" id="RHEA-COMP:15541"/>
        <dbReference type="Rhea" id="RHEA-COMP:15546"/>
        <dbReference type="ChEBI" id="CHEBI:15379"/>
        <dbReference type="ChEBI" id="CHEBI:16526"/>
        <dbReference type="ChEBI" id="CHEBI:16810"/>
        <dbReference type="ChEBI" id="CHEBI:16842"/>
        <dbReference type="ChEBI" id="CHEBI:29969"/>
        <dbReference type="ChEBI" id="CHEBI:30031"/>
        <dbReference type="ChEBI" id="CHEBI:61976"/>
        <dbReference type="EC" id="1.14.11.65"/>
    </reaction>
</comment>
<feature type="compositionally biased region" description="Polar residues" evidence="9">
    <location>
        <begin position="429"/>
        <end position="444"/>
    </location>
</feature>
<feature type="compositionally biased region" description="Basic and acidic residues" evidence="9">
    <location>
        <begin position="248"/>
        <end position="258"/>
    </location>
</feature>
<evidence type="ECO:0000256" key="3">
    <source>
        <dbReference type="ARBA" id="ARBA00022723"/>
    </source>
</evidence>
<dbReference type="FunFam" id="2.60.120.650:FF:000004">
    <property type="entry name" value="Putative lysine-specific demethylase 3B"/>
    <property type="match status" value="1"/>
</dbReference>
<evidence type="ECO:0000256" key="2">
    <source>
        <dbReference type="ARBA" id="ARBA00004123"/>
    </source>
</evidence>
<dbReference type="GO" id="GO:0000118">
    <property type="term" value="C:histone deacetylase complex"/>
    <property type="evidence" value="ECO:0007669"/>
    <property type="project" value="TreeGrafter"/>
</dbReference>
<feature type="compositionally biased region" description="Polar residues" evidence="9">
    <location>
        <begin position="911"/>
        <end position="922"/>
    </location>
</feature>
<keyword evidence="11" id="KW-0489">Methyltransferase</keyword>
<dbReference type="GO" id="GO:0000785">
    <property type="term" value="C:chromatin"/>
    <property type="evidence" value="ECO:0007669"/>
    <property type="project" value="TreeGrafter"/>
</dbReference>
<keyword evidence="11" id="KW-0808">Transferase</keyword>
<protein>
    <recommendedName>
        <fullName evidence="7">[histone H3]-dimethyl-L-lysine(9) demethylase</fullName>
        <ecNumber evidence="7">1.14.11.65</ecNumber>
    </recommendedName>
</protein>
<dbReference type="GO" id="GO:0006357">
    <property type="term" value="P:regulation of transcription by RNA polymerase II"/>
    <property type="evidence" value="ECO:0007669"/>
    <property type="project" value="TreeGrafter"/>
</dbReference>
<evidence type="ECO:0000256" key="1">
    <source>
        <dbReference type="ARBA" id="ARBA00001954"/>
    </source>
</evidence>
<feature type="compositionally biased region" description="Basic residues" evidence="9">
    <location>
        <begin position="986"/>
        <end position="995"/>
    </location>
</feature>
<dbReference type="Gene3D" id="2.60.120.650">
    <property type="entry name" value="Cupin"/>
    <property type="match status" value="1"/>
</dbReference>
<feature type="compositionally biased region" description="Basic and acidic residues" evidence="9">
    <location>
        <begin position="192"/>
        <end position="207"/>
    </location>
</feature>
<feature type="region of interest" description="Disordered" evidence="9">
    <location>
        <begin position="1304"/>
        <end position="1323"/>
    </location>
</feature>
<evidence type="ECO:0000256" key="4">
    <source>
        <dbReference type="ARBA" id="ARBA00023002"/>
    </source>
</evidence>
<dbReference type="InterPro" id="IPR045109">
    <property type="entry name" value="LSDs-like"/>
</dbReference>
<feature type="compositionally biased region" description="Basic and acidic residues" evidence="9">
    <location>
        <begin position="996"/>
        <end position="1008"/>
    </location>
</feature>
<keyword evidence="5" id="KW-0408">Iron</keyword>
<evidence type="ECO:0000313" key="11">
    <source>
        <dbReference type="EMBL" id="RWS12108.1"/>
    </source>
</evidence>
<comment type="subcellular location">
    <subcellularLocation>
        <location evidence="2">Nucleus</location>
    </subcellularLocation>
</comment>
<dbReference type="STRING" id="1965070.A0A443RA13"/>
<feature type="compositionally biased region" description="Polar residues" evidence="9">
    <location>
        <begin position="584"/>
        <end position="593"/>
    </location>
</feature>
<dbReference type="EC" id="1.14.11.65" evidence="7"/>
<comment type="cofactor">
    <cofactor evidence="1">
        <name>Fe(2+)</name>
        <dbReference type="ChEBI" id="CHEBI:29033"/>
    </cofactor>
</comment>
<feature type="region of interest" description="Disordered" evidence="9">
    <location>
        <begin position="115"/>
        <end position="134"/>
    </location>
</feature>
<feature type="compositionally biased region" description="Low complexity" evidence="9">
    <location>
        <begin position="663"/>
        <end position="681"/>
    </location>
</feature>
<evidence type="ECO:0000256" key="9">
    <source>
        <dbReference type="SAM" id="MobiDB-lite"/>
    </source>
</evidence>
<feature type="domain" description="JmjC" evidence="10">
    <location>
        <begin position="1587"/>
        <end position="1808"/>
    </location>
</feature>
<feature type="region of interest" description="Disordered" evidence="9">
    <location>
        <begin position="344"/>
        <end position="398"/>
    </location>
</feature>
<gene>
    <name evidence="11" type="ORF">B4U79_07345</name>
</gene>
<feature type="compositionally biased region" description="Polar residues" evidence="9">
    <location>
        <begin position="452"/>
        <end position="462"/>
    </location>
</feature>
<dbReference type="GO" id="GO:0140683">
    <property type="term" value="F:histone H3K9me/H3K9me2 demethylase activity"/>
    <property type="evidence" value="ECO:0007669"/>
    <property type="project" value="UniProtKB-EC"/>
</dbReference>
<evidence type="ECO:0000256" key="8">
    <source>
        <dbReference type="ARBA" id="ARBA00047648"/>
    </source>
</evidence>
<feature type="region of interest" description="Disordered" evidence="9">
    <location>
        <begin position="882"/>
        <end position="1020"/>
    </location>
</feature>
<dbReference type="PANTHER" id="PTHR12549:SF38">
    <property type="entry name" value="JMJC DOMAIN-CONTAINING HISTONE DEMETHYLASE 2, ISOFORM A"/>
    <property type="match status" value="1"/>
</dbReference>
<feature type="compositionally biased region" description="Basic and acidic residues" evidence="9">
    <location>
        <begin position="882"/>
        <end position="891"/>
    </location>
</feature>
<feature type="region of interest" description="Disordered" evidence="9">
    <location>
        <begin position="418"/>
        <end position="482"/>
    </location>
</feature>
<evidence type="ECO:0000256" key="5">
    <source>
        <dbReference type="ARBA" id="ARBA00023004"/>
    </source>
</evidence>
<feature type="compositionally biased region" description="Polar residues" evidence="9">
    <location>
        <begin position="500"/>
        <end position="509"/>
    </location>
</feature>
<feature type="compositionally biased region" description="Basic and acidic residues" evidence="9">
    <location>
        <begin position="963"/>
        <end position="985"/>
    </location>
</feature>
<dbReference type="GO" id="GO:0003712">
    <property type="term" value="F:transcription coregulator activity"/>
    <property type="evidence" value="ECO:0007669"/>
    <property type="project" value="TreeGrafter"/>
</dbReference>
<keyword evidence="3" id="KW-0479">Metal-binding</keyword>
<dbReference type="OrthoDB" id="1667110at2759"/>
<dbReference type="GO" id="GO:0031490">
    <property type="term" value="F:chromatin DNA binding"/>
    <property type="evidence" value="ECO:0007669"/>
    <property type="project" value="TreeGrafter"/>
</dbReference>
<evidence type="ECO:0000256" key="6">
    <source>
        <dbReference type="ARBA" id="ARBA00023242"/>
    </source>
</evidence>
<evidence type="ECO:0000256" key="7">
    <source>
        <dbReference type="ARBA" id="ARBA00038951"/>
    </source>
</evidence>
<feature type="compositionally biased region" description="Polar residues" evidence="9">
    <location>
        <begin position="1313"/>
        <end position="1323"/>
    </location>
</feature>
<dbReference type="PANTHER" id="PTHR12549">
    <property type="entry name" value="JMJC DOMAIN-CONTAINING HISTONE DEMETHYLATION PROTEIN"/>
    <property type="match status" value="1"/>
</dbReference>
<reference evidence="11 12" key="1">
    <citation type="journal article" date="2018" name="Gigascience">
        <title>Genomes of trombidid mites reveal novel predicted allergens and laterally-transferred genes associated with secondary metabolism.</title>
        <authorList>
            <person name="Dong X."/>
            <person name="Chaisiri K."/>
            <person name="Xia D."/>
            <person name="Armstrong S.D."/>
            <person name="Fang Y."/>
            <person name="Donnelly M.J."/>
            <person name="Kadowaki T."/>
            <person name="McGarry J.W."/>
            <person name="Darby A.C."/>
            <person name="Makepeace B.L."/>
        </authorList>
    </citation>
    <scope>NUCLEOTIDE SEQUENCE [LARGE SCALE GENOMIC DNA]</scope>
    <source>
        <strain evidence="11">UoL-WK</strain>
    </source>
</reference>
<evidence type="ECO:0000313" key="12">
    <source>
        <dbReference type="Proteomes" id="UP000285301"/>
    </source>
</evidence>
<dbReference type="PROSITE" id="PS51184">
    <property type="entry name" value="JMJC"/>
    <property type="match status" value="1"/>
</dbReference>
<dbReference type="GO" id="GO:0032259">
    <property type="term" value="P:methylation"/>
    <property type="evidence" value="ECO:0007669"/>
    <property type="project" value="UniProtKB-KW"/>
</dbReference>
<dbReference type="SUPFAM" id="SSF51197">
    <property type="entry name" value="Clavaminate synthase-like"/>
    <property type="match status" value="1"/>
</dbReference>
<evidence type="ECO:0000259" key="10">
    <source>
        <dbReference type="PROSITE" id="PS51184"/>
    </source>
</evidence>
<dbReference type="Proteomes" id="UP000285301">
    <property type="component" value="Unassembled WGS sequence"/>
</dbReference>
<feature type="region of interest" description="Disordered" evidence="9">
    <location>
        <begin position="654"/>
        <end position="682"/>
    </location>
</feature>
<feature type="region of interest" description="Disordered" evidence="9">
    <location>
        <begin position="1"/>
        <end position="20"/>
    </location>
</feature>
<dbReference type="GO" id="GO:0046872">
    <property type="term" value="F:metal ion binding"/>
    <property type="evidence" value="ECO:0007669"/>
    <property type="project" value="UniProtKB-KW"/>
</dbReference>
<keyword evidence="4" id="KW-0560">Oxidoreductase</keyword>
<dbReference type="GO" id="GO:0008168">
    <property type="term" value="F:methyltransferase activity"/>
    <property type="evidence" value="ECO:0007669"/>
    <property type="project" value="UniProtKB-KW"/>
</dbReference>
<comment type="caution">
    <text evidence="11">The sequence shown here is derived from an EMBL/GenBank/DDBJ whole genome shotgun (WGS) entry which is preliminary data.</text>
</comment>
<dbReference type="EMBL" id="NCKU01001438">
    <property type="protein sequence ID" value="RWS12108.1"/>
    <property type="molecule type" value="Genomic_DNA"/>
</dbReference>